<evidence type="ECO:0000256" key="3">
    <source>
        <dbReference type="ARBA" id="ARBA00022801"/>
    </source>
</evidence>
<evidence type="ECO:0000259" key="6">
    <source>
        <dbReference type="PROSITE" id="PS52035"/>
    </source>
</evidence>
<evidence type="ECO:0000256" key="2">
    <source>
        <dbReference type="ARBA" id="ARBA00022723"/>
    </source>
</evidence>
<dbReference type="PANTHER" id="PTHR12756">
    <property type="entry name" value="CYTOSOLIC CARBOXYPEPTIDASE"/>
    <property type="match status" value="1"/>
</dbReference>
<dbReference type="InterPro" id="IPR040626">
    <property type="entry name" value="Pepdidase_M14_N"/>
</dbReference>
<feature type="active site" description="Proton donor/acceptor" evidence="5">
    <location>
        <position position="332"/>
    </location>
</feature>
<keyword evidence="8" id="KW-1185">Reference proteome</keyword>
<dbReference type="GO" id="GO:0008270">
    <property type="term" value="F:zinc ion binding"/>
    <property type="evidence" value="ECO:0007669"/>
    <property type="project" value="InterPro"/>
</dbReference>
<comment type="caution">
    <text evidence="7">The sequence shown here is derived from an EMBL/GenBank/DDBJ whole genome shotgun (WGS) entry which is preliminary data.</text>
</comment>
<dbReference type="RefSeq" id="WP_106770495.1">
    <property type="nucleotide sequence ID" value="NZ_PXYK01000002.1"/>
</dbReference>
<dbReference type="GO" id="GO:0016788">
    <property type="term" value="F:hydrolase activity, acting on ester bonds"/>
    <property type="evidence" value="ECO:0007669"/>
    <property type="project" value="InterPro"/>
</dbReference>
<feature type="domain" description="Peptidase M14" evidence="6">
    <location>
        <begin position="109"/>
        <end position="368"/>
    </location>
</feature>
<dbReference type="InterPro" id="IPR055438">
    <property type="entry name" value="AstE_AspA_cat"/>
</dbReference>
<dbReference type="GO" id="GO:0006508">
    <property type="term" value="P:proteolysis"/>
    <property type="evidence" value="ECO:0007669"/>
    <property type="project" value="InterPro"/>
</dbReference>
<comment type="cofactor">
    <cofactor evidence="1">
        <name>Zn(2+)</name>
        <dbReference type="ChEBI" id="CHEBI:29105"/>
    </cofactor>
</comment>
<evidence type="ECO:0000313" key="8">
    <source>
        <dbReference type="Proteomes" id="UP000241229"/>
    </source>
</evidence>
<comment type="similarity">
    <text evidence="5">Belongs to the peptidase M14 family.</text>
</comment>
<keyword evidence="3" id="KW-0378">Hydrolase</keyword>
<dbReference type="GO" id="GO:0004181">
    <property type="term" value="F:metallocarboxypeptidase activity"/>
    <property type="evidence" value="ECO:0007669"/>
    <property type="project" value="InterPro"/>
</dbReference>
<evidence type="ECO:0000256" key="4">
    <source>
        <dbReference type="ARBA" id="ARBA00022833"/>
    </source>
</evidence>
<accession>A0A2P7SS46</accession>
<gene>
    <name evidence="7" type="ORF">C7I84_02065</name>
</gene>
<sequence>MTVEPFADLLGASPSGNGRLAVPFDGNSLDVEIEPDPLTGAYQWFHFRVRADGAVPIRIVNTGASSYPRGWEDCIVWVQPAGGRWRPLRAAHADGIVTFSHAVPGSVVSYALFPPYRQARLARLAQRVAASPAGQVVPGDTKAGRAARFALGGDASARQIWIVCGQHGSEHPALWFADGLVEALLQDETLLAGKRFHVVPIANPGGMRRGFLRTNPLGQDPNRHWGEGRAACPEVATLLDAMEGRGVDVLLDVHTDFEMGTVYLDVLDEWMETPERLSRLREDFEHGLAEFSSDVAFGRRYPWSEPPSPDLLAGMCAPAVERRFGAAAITLELPIGRYRDALGAPGIWYPRHSLALGRAAAAVLLGRA</sequence>
<dbReference type="InterPro" id="IPR050821">
    <property type="entry name" value="Cytosolic_carboxypeptidase"/>
</dbReference>
<dbReference type="Proteomes" id="UP000241229">
    <property type="component" value="Unassembled WGS sequence"/>
</dbReference>
<evidence type="ECO:0000256" key="5">
    <source>
        <dbReference type="PROSITE-ProRule" id="PRU01379"/>
    </source>
</evidence>
<dbReference type="Gene3D" id="2.60.40.3120">
    <property type="match status" value="1"/>
</dbReference>
<organism evidence="7 8">
    <name type="scientific">Kumtagia ephedrae</name>
    <dbReference type="NCBI Taxonomy" id="2116701"/>
    <lineage>
        <taxon>Bacteria</taxon>
        <taxon>Pseudomonadati</taxon>
        <taxon>Pseudomonadota</taxon>
        <taxon>Alphaproteobacteria</taxon>
        <taxon>Hyphomicrobiales</taxon>
        <taxon>Phyllobacteriaceae</taxon>
        <taxon>Kumtagia</taxon>
    </lineage>
</organism>
<dbReference type="AlphaFoldDB" id="A0A2P7SS46"/>
<dbReference type="InterPro" id="IPR000834">
    <property type="entry name" value="Peptidase_M14"/>
</dbReference>
<dbReference type="SUPFAM" id="SSF53187">
    <property type="entry name" value="Zn-dependent exopeptidases"/>
    <property type="match status" value="1"/>
</dbReference>
<protein>
    <recommendedName>
        <fullName evidence="6">Peptidase M14 domain-containing protein</fullName>
    </recommendedName>
</protein>
<dbReference type="PROSITE" id="PS52035">
    <property type="entry name" value="PEPTIDASE_M14"/>
    <property type="match status" value="1"/>
</dbReference>
<dbReference type="Gene3D" id="3.40.630.10">
    <property type="entry name" value="Zn peptidases"/>
    <property type="match status" value="1"/>
</dbReference>
<name>A0A2P7SS46_9HYPH</name>
<dbReference type="Pfam" id="PF24827">
    <property type="entry name" value="AstE_AspA_cat"/>
    <property type="match status" value="1"/>
</dbReference>
<evidence type="ECO:0000313" key="7">
    <source>
        <dbReference type="EMBL" id="PSJ65155.1"/>
    </source>
</evidence>
<keyword evidence="4" id="KW-0862">Zinc</keyword>
<reference evidence="7 8" key="1">
    <citation type="submission" date="2018-03" db="EMBL/GenBank/DDBJ databases">
        <title>The draft genome of Mesorhizobium sp. 6GN-30.</title>
        <authorList>
            <person name="Liu L."/>
            <person name="Li L."/>
            <person name="Wang T."/>
            <person name="Zhang X."/>
            <person name="Liang L."/>
        </authorList>
    </citation>
    <scope>NUCLEOTIDE SEQUENCE [LARGE SCALE GENOMIC DNA]</scope>
    <source>
        <strain evidence="7 8">6GN30</strain>
    </source>
</reference>
<dbReference type="PANTHER" id="PTHR12756:SF11">
    <property type="entry name" value="CYTOSOLIC CARBOXYPEPTIDASE 1"/>
    <property type="match status" value="1"/>
</dbReference>
<dbReference type="Pfam" id="PF18027">
    <property type="entry name" value="Pepdidase_M14_N"/>
    <property type="match status" value="1"/>
</dbReference>
<keyword evidence="2" id="KW-0479">Metal-binding</keyword>
<evidence type="ECO:0000256" key="1">
    <source>
        <dbReference type="ARBA" id="ARBA00001947"/>
    </source>
</evidence>
<proteinExistence type="inferred from homology"/>
<dbReference type="EMBL" id="PXYK01000002">
    <property type="protein sequence ID" value="PSJ65155.1"/>
    <property type="molecule type" value="Genomic_DNA"/>
</dbReference>